<reference evidence="10 11" key="1">
    <citation type="submission" date="2022-04" db="EMBL/GenBank/DDBJ databases">
        <title>Diverse halophilic archaea isolated from saline environments.</title>
        <authorList>
            <person name="Cui H.-L."/>
        </authorList>
    </citation>
    <scope>NUCLEOTIDE SEQUENCE [LARGE SCALE GENOMIC DNA]</scope>
    <source>
        <strain evidence="10 11">XZYJT49</strain>
    </source>
</reference>
<feature type="compositionally biased region" description="Gly residues" evidence="8">
    <location>
        <begin position="409"/>
        <end position="420"/>
    </location>
</feature>
<dbReference type="Proteomes" id="UP000830729">
    <property type="component" value="Chromosome"/>
</dbReference>
<dbReference type="InterPro" id="IPR034084">
    <property type="entry name" value="Thermitase-like_dom"/>
</dbReference>
<keyword evidence="5 7" id="KW-0378">Hydrolase</keyword>
<dbReference type="KEGG" id="halx:M0R89_01485"/>
<evidence type="ECO:0000256" key="7">
    <source>
        <dbReference type="PROSITE-ProRule" id="PRU01240"/>
    </source>
</evidence>
<dbReference type="PANTHER" id="PTHR43806:SF11">
    <property type="entry name" value="CEREVISIN-RELATED"/>
    <property type="match status" value="1"/>
</dbReference>
<evidence type="ECO:0000259" key="9">
    <source>
        <dbReference type="Pfam" id="PF00082"/>
    </source>
</evidence>
<dbReference type="RefSeq" id="WP_248650801.1">
    <property type="nucleotide sequence ID" value="NZ_CP096659.1"/>
</dbReference>
<keyword evidence="11" id="KW-1185">Reference proteome</keyword>
<dbReference type="InterPro" id="IPR050131">
    <property type="entry name" value="Peptidase_S8_subtilisin-like"/>
</dbReference>
<evidence type="ECO:0000313" key="11">
    <source>
        <dbReference type="Proteomes" id="UP000830729"/>
    </source>
</evidence>
<keyword evidence="4 7" id="KW-0645">Protease</keyword>
<protein>
    <submittedName>
        <fullName evidence="10">S8 family peptidase</fullName>
    </submittedName>
</protein>
<organism evidence="10 11">
    <name type="scientific">Halorussus limi</name>
    <dbReference type="NCBI Taxonomy" id="2938695"/>
    <lineage>
        <taxon>Archaea</taxon>
        <taxon>Methanobacteriati</taxon>
        <taxon>Methanobacteriota</taxon>
        <taxon>Stenosarchaea group</taxon>
        <taxon>Halobacteria</taxon>
        <taxon>Halobacteriales</taxon>
        <taxon>Haladaptataceae</taxon>
        <taxon>Halorussus</taxon>
    </lineage>
</organism>
<dbReference type="PROSITE" id="PS51892">
    <property type="entry name" value="SUBTILASE"/>
    <property type="match status" value="1"/>
</dbReference>
<feature type="active site" description="Charge relay system" evidence="7">
    <location>
        <position position="157"/>
    </location>
</feature>
<dbReference type="PROSITE" id="PS00138">
    <property type="entry name" value="SUBTILASE_SER"/>
    <property type="match status" value="1"/>
</dbReference>
<feature type="region of interest" description="Disordered" evidence="8">
    <location>
        <begin position="401"/>
        <end position="432"/>
    </location>
</feature>
<dbReference type="InterPro" id="IPR015500">
    <property type="entry name" value="Peptidase_S8_subtilisin-rel"/>
</dbReference>
<dbReference type="PRINTS" id="PR00723">
    <property type="entry name" value="SUBTILISIN"/>
</dbReference>
<comment type="subcellular location">
    <subcellularLocation>
        <location evidence="1">Secreted</location>
    </subcellularLocation>
</comment>
<dbReference type="GO" id="GO:0005576">
    <property type="term" value="C:extracellular region"/>
    <property type="evidence" value="ECO:0007669"/>
    <property type="project" value="UniProtKB-SubCell"/>
</dbReference>
<dbReference type="InterPro" id="IPR006311">
    <property type="entry name" value="TAT_signal"/>
</dbReference>
<accession>A0A8U0HV01</accession>
<evidence type="ECO:0000256" key="8">
    <source>
        <dbReference type="SAM" id="MobiDB-lite"/>
    </source>
</evidence>
<dbReference type="InterPro" id="IPR036852">
    <property type="entry name" value="Peptidase_S8/S53_dom_sf"/>
</dbReference>
<evidence type="ECO:0000313" key="10">
    <source>
        <dbReference type="EMBL" id="UPV74758.1"/>
    </source>
</evidence>
<name>A0A8U0HV01_9EURY</name>
<dbReference type="AlphaFoldDB" id="A0A8U0HV01"/>
<feature type="region of interest" description="Disordered" evidence="8">
    <location>
        <begin position="173"/>
        <end position="195"/>
    </location>
</feature>
<dbReference type="PROSITE" id="PS51318">
    <property type="entry name" value="TAT"/>
    <property type="match status" value="1"/>
</dbReference>
<evidence type="ECO:0000256" key="4">
    <source>
        <dbReference type="ARBA" id="ARBA00022670"/>
    </source>
</evidence>
<dbReference type="Pfam" id="PF00082">
    <property type="entry name" value="Peptidase_S8"/>
    <property type="match status" value="1"/>
</dbReference>
<dbReference type="GO" id="GO:0004252">
    <property type="term" value="F:serine-type endopeptidase activity"/>
    <property type="evidence" value="ECO:0007669"/>
    <property type="project" value="UniProtKB-UniRule"/>
</dbReference>
<evidence type="ECO:0000256" key="2">
    <source>
        <dbReference type="ARBA" id="ARBA00011073"/>
    </source>
</evidence>
<dbReference type="SUPFAM" id="SSF52743">
    <property type="entry name" value="Subtilisin-like"/>
    <property type="match status" value="1"/>
</dbReference>
<proteinExistence type="inferred from homology"/>
<dbReference type="EMBL" id="CP096659">
    <property type="protein sequence ID" value="UPV74758.1"/>
    <property type="molecule type" value="Genomic_DNA"/>
</dbReference>
<evidence type="ECO:0000256" key="5">
    <source>
        <dbReference type="ARBA" id="ARBA00022801"/>
    </source>
</evidence>
<dbReference type="InterPro" id="IPR019546">
    <property type="entry name" value="TAT_signal_bac_arc"/>
</dbReference>
<gene>
    <name evidence="10" type="ORF">M0R89_01485</name>
</gene>
<dbReference type="PANTHER" id="PTHR43806">
    <property type="entry name" value="PEPTIDASE S8"/>
    <property type="match status" value="1"/>
</dbReference>
<feature type="compositionally biased region" description="Low complexity" evidence="8">
    <location>
        <begin position="421"/>
        <end position="432"/>
    </location>
</feature>
<dbReference type="GeneID" id="72183830"/>
<dbReference type="Gene3D" id="2.60.120.380">
    <property type="match status" value="1"/>
</dbReference>
<feature type="region of interest" description="Disordered" evidence="8">
    <location>
        <begin position="468"/>
        <end position="512"/>
    </location>
</feature>
<dbReference type="GO" id="GO:0006508">
    <property type="term" value="P:proteolysis"/>
    <property type="evidence" value="ECO:0007669"/>
    <property type="project" value="UniProtKB-KW"/>
</dbReference>
<sequence>MSDDSTQRFDRRTFLKATGAAGAAAATSGITAATPGRDPGPKKDEILVGVSAGHGDVEGKVSSYVPGNAEVVHTNDTLRYAAVKFPSQAPDKAKQNFIDAITKKDGIKYAERNRTFETQLSPSDPRFGDQYAPQQVESDAAWDTTLGDSSVTIAVVDTGAQYSHPDLQANYKSNPGKDFVDSDSDPAPDAPSNEYHATHVSGCAAAVVDNGTGVAGQGNSSLINGRALDENGSGSTSDIADAVEWATDQGADIINMSLGGGGYSSTMKNAVQYAVNNGSLPICAAGNDGSSSVSYPAAYSECMAISAVDSSENLASFSQYGSKVDLCAPGVDILSTTTETRGSYEKLSGTSMATPVTSGVAGLALAKWDLTNSELRSHLKNTAKDISLSSDKQGAGQVNAYNAVTTDPGSGGGGGGGGDGSTSSTVSDSLSSSSDYDDYEWNWEYSSPSQIVVELSGPSDADFDLYVNEGTTTNASPSNYDYRSISTNSQESITIDSPDTSTPLQIDVDSYSGSGSYDLTITEYQ</sequence>
<comment type="similarity">
    <text evidence="2 7">Belongs to the peptidase S8 family.</text>
</comment>
<evidence type="ECO:0000256" key="3">
    <source>
        <dbReference type="ARBA" id="ARBA00022525"/>
    </source>
</evidence>
<evidence type="ECO:0000256" key="6">
    <source>
        <dbReference type="ARBA" id="ARBA00022825"/>
    </source>
</evidence>
<keyword evidence="3" id="KW-0964">Secreted</keyword>
<feature type="active site" description="Charge relay system" evidence="7">
    <location>
        <position position="351"/>
    </location>
</feature>
<dbReference type="NCBIfam" id="TIGR01409">
    <property type="entry name" value="TAT_signal_seq"/>
    <property type="match status" value="1"/>
</dbReference>
<dbReference type="Gene3D" id="3.40.50.200">
    <property type="entry name" value="Peptidase S8/S53 domain"/>
    <property type="match status" value="1"/>
</dbReference>
<feature type="active site" description="Charge relay system" evidence="7">
    <location>
        <position position="196"/>
    </location>
</feature>
<feature type="compositionally biased region" description="Polar residues" evidence="8">
    <location>
        <begin position="469"/>
        <end position="504"/>
    </location>
</feature>
<dbReference type="InterPro" id="IPR000209">
    <property type="entry name" value="Peptidase_S8/S53_dom"/>
</dbReference>
<keyword evidence="6 7" id="KW-0720">Serine protease</keyword>
<dbReference type="CDD" id="cd07484">
    <property type="entry name" value="Peptidases_S8_Thermitase_like"/>
    <property type="match status" value="1"/>
</dbReference>
<evidence type="ECO:0000256" key="1">
    <source>
        <dbReference type="ARBA" id="ARBA00004613"/>
    </source>
</evidence>
<dbReference type="InterPro" id="IPR023828">
    <property type="entry name" value="Peptidase_S8_Ser-AS"/>
</dbReference>
<dbReference type="Pfam" id="PF10518">
    <property type="entry name" value="TAT_signal"/>
    <property type="match status" value="1"/>
</dbReference>
<feature type="domain" description="Peptidase S8/S53" evidence="9">
    <location>
        <begin position="149"/>
        <end position="396"/>
    </location>
</feature>